<dbReference type="Proteomes" id="UP000440096">
    <property type="component" value="Unassembled WGS sequence"/>
</dbReference>
<evidence type="ECO:0000259" key="2">
    <source>
        <dbReference type="Pfam" id="PF00551"/>
    </source>
</evidence>
<comment type="caution">
    <text evidence="4">The sequence shown here is derived from an EMBL/GenBank/DDBJ whole genome shotgun (WGS) entry which is preliminary data.</text>
</comment>
<organism evidence="4 5">
    <name type="scientific">Amycolatopsis pithecellobii</name>
    <dbReference type="NCBI Taxonomy" id="664692"/>
    <lineage>
        <taxon>Bacteria</taxon>
        <taxon>Bacillati</taxon>
        <taxon>Actinomycetota</taxon>
        <taxon>Actinomycetes</taxon>
        <taxon>Pseudonocardiales</taxon>
        <taxon>Pseudonocardiaceae</taxon>
        <taxon>Amycolatopsis</taxon>
    </lineage>
</organism>
<evidence type="ECO:0000256" key="1">
    <source>
        <dbReference type="SAM" id="MobiDB-lite"/>
    </source>
</evidence>
<gene>
    <name evidence="4" type="ORF">GKO32_14225</name>
</gene>
<dbReference type="EMBL" id="WMBA01000018">
    <property type="protein sequence ID" value="MTD55129.1"/>
    <property type="molecule type" value="Genomic_DNA"/>
</dbReference>
<dbReference type="GO" id="GO:0005829">
    <property type="term" value="C:cytosol"/>
    <property type="evidence" value="ECO:0007669"/>
    <property type="project" value="TreeGrafter"/>
</dbReference>
<feature type="domain" description="Formyl transferase N-terminal" evidence="2">
    <location>
        <begin position="53"/>
        <end position="192"/>
    </location>
</feature>
<feature type="domain" description="Formyl transferase C-terminal" evidence="3">
    <location>
        <begin position="219"/>
        <end position="315"/>
    </location>
</feature>
<name>A0A6N7Z2I3_9PSEU</name>
<evidence type="ECO:0000259" key="3">
    <source>
        <dbReference type="Pfam" id="PF02911"/>
    </source>
</evidence>
<feature type="compositionally biased region" description="Basic and acidic residues" evidence="1">
    <location>
        <begin position="335"/>
        <end position="347"/>
    </location>
</feature>
<dbReference type="InterPro" id="IPR005793">
    <property type="entry name" value="Formyl_trans_C"/>
</dbReference>
<dbReference type="InterPro" id="IPR002376">
    <property type="entry name" value="Formyl_transf_N"/>
</dbReference>
<sequence>MNEGGSGMPGPQWTQGRVVFVGAVHEARPVLSTLLTHPAARVVAAMAPPAEQAKRLSGAVDLAEVAGHEGVRVLQAADINAPAVGDTVRALEPDLLVVAGWTRLLGPELLSVPAHGCVGFHASLLPRHRGRAPVNWAILRGETRTGNTMLFLDPGADTGDIIDQCPVPILLDDTCGTVYERVAAAGARMLAEHLPALLAGTAPRRPQRATEGDVLPRRTPEMGVLDWNRPARAVHDWVRALTKPYPGAFSDLDGHRTMIWRTRPPHRSEPDGPPGTILAVDPAGVRVATAPGSVVVTEMSAPDQPPEPAAAWCARRGIRPGHRFAPVPPPLARWARGEGPRPEVLAR</sequence>
<accession>A0A6N7Z2I3</accession>
<dbReference type="PANTHER" id="PTHR11138">
    <property type="entry name" value="METHIONYL-TRNA FORMYLTRANSFERASE"/>
    <property type="match status" value="1"/>
</dbReference>
<proteinExistence type="predicted"/>
<dbReference type="Pfam" id="PF00551">
    <property type="entry name" value="Formyl_trans_N"/>
    <property type="match status" value="1"/>
</dbReference>
<dbReference type="InterPro" id="IPR036477">
    <property type="entry name" value="Formyl_transf_N_sf"/>
</dbReference>
<evidence type="ECO:0000313" key="4">
    <source>
        <dbReference type="EMBL" id="MTD55129.1"/>
    </source>
</evidence>
<evidence type="ECO:0000313" key="5">
    <source>
        <dbReference type="Proteomes" id="UP000440096"/>
    </source>
</evidence>
<dbReference type="OrthoDB" id="9802815at2"/>
<dbReference type="PANTHER" id="PTHR11138:SF5">
    <property type="entry name" value="METHIONYL-TRNA FORMYLTRANSFERASE, MITOCHONDRIAL"/>
    <property type="match status" value="1"/>
</dbReference>
<feature type="region of interest" description="Disordered" evidence="1">
    <location>
        <begin position="324"/>
        <end position="347"/>
    </location>
</feature>
<dbReference type="GO" id="GO:0004479">
    <property type="term" value="F:methionyl-tRNA formyltransferase activity"/>
    <property type="evidence" value="ECO:0007669"/>
    <property type="project" value="TreeGrafter"/>
</dbReference>
<reference evidence="4 5" key="1">
    <citation type="submission" date="2019-11" db="EMBL/GenBank/DDBJ databases">
        <title>Draft genome of Amycolatopsis RM579.</title>
        <authorList>
            <person name="Duangmal K."/>
            <person name="Mingma R."/>
        </authorList>
    </citation>
    <scope>NUCLEOTIDE SEQUENCE [LARGE SCALE GENOMIC DNA]</scope>
    <source>
        <strain evidence="4 5">RM579</strain>
    </source>
</reference>
<dbReference type="SUPFAM" id="SSF50486">
    <property type="entry name" value="FMT C-terminal domain-like"/>
    <property type="match status" value="1"/>
</dbReference>
<dbReference type="CDD" id="cd08702">
    <property type="entry name" value="Arna_FMT_C"/>
    <property type="match status" value="1"/>
</dbReference>
<dbReference type="SUPFAM" id="SSF53328">
    <property type="entry name" value="Formyltransferase"/>
    <property type="match status" value="1"/>
</dbReference>
<evidence type="ECO:0008006" key="6">
    <source>
        <dbReference type="Google" id="ProtNLM"/>
    </source>
</evidence>
<keyword evidence="5" id="KW-1185">Reference proteome</keyword>
<dbReference type="Gene3D" id="3.40.50.12230">
    <property type="match status" value="1"/>
</dbReference>
<dbReference type="AlphaFoldDB" id="A0A6N7Z2I3"/>
<protein>
    <recommendedName>
        <fullName evidence="6">Methionyl-tRNA formyltransferase</fullName>
    </recommendedName>
</protein>
<dbReference type="InterPro" id="IPR011034">
    <property type="entry name" value="Formyl_transferase-like_C_sf"/>
</dbReference>
<dbReference type="Pfam" id="PF02911">
    <property type="entry name" value="Formyl_trans_C"/>
    <property type="match status" value="1"/>
</dbReference>